<gene>
    <name evidence="2" type="ORF">JA29_308</name>
</gene>
<sequence length="191" mass="20431">MAKSKSTSLVPKRIDRITKKAGAIAQVKSKQTDLAHDIEISTRGAHEVSGFVIETTADGSVTIRHKKGAGSSKQIVSTFTKNQIISFIGEAGEMGQLLVDAYMVVQVIRGQTVKVKDDVIVATDIQTGEVTRIATNIPGYDVRAIVDEAVASKKYGTPVASEKKKGAKAEKIAKGGKDKSGKKKKKSDENF</sequence>
<keyword evidence="3" id="KW-1185">Reference proteome</keyword>
<evidence type="ECO:0000256" key="1">
    <source>
        <dbReference type="SAM" id="MobiDB-lite"/>
    </source>
</evidence>
<reference evidence="2 3" key="1">
    <citation type="journal article" date="2018" name="Front. Microbiol.">
        <title>Jumbo Bacteriophages Are Represented Within an Increasing Diversity of Environmental Viruses Infecting the Emerging Phytopathogen, Dickeya solani.</title>
        <authorList>
            <person name="Day A.W."/>
            <person name="Ahn J."/>
            <person name="Salmond G.P.C."/>
        </authorList>
    </citation>
    <scope>NUCLEOTIDE SEQUENCE [LARGE SCALE GENOMIC DNA]</scope>
</reference>
<accession>A0A384ZXS4</accession>
<evidence type="ECO:0000313" key="3">
    <source>
        <dbReference type="Proteomes" id="UP000263326"/>
    </source>
</evidence>
<feature type="region of interest" description="Disordered" evidence="1">
    <location>
        <begin position="155"/>
        <end position="191"/>
    </location>
</feature>
<name>A0A384ZXS4_9CAUD</name>
<organism evidence="2 3">
    <name type="scientific">Dickeya phage vB_DsoM_JA29</name>
    <dbReference type="NCBI Taxonomy" id="2283031"/>
    <lineage>
        <taxon>Viruses</taxon>
        <taxon>Duplodnaviria</taxon>
        <taxon>Heunggongvirae</taxon>
        <taxon>Uroviricota</taxon>
        <taxon>Caudoviricetes</taxon>
        <taxon>Salmondvirus</taxon>
        <taxon>Salmondvirus JA29</taxon>
    </lineage>
</organism>
<dbReference type="Proteomes" id="UP000263326">
    <property type="component" value="Segment"/>
</dbReference>
<proteinExistence type="predicted"/>
<protein>
    <submittedName>
        <fullName evidence="2">Uncharacterized protein</fullName>
    </submittedName>
</protein>
<feature type="compositionally biased region" description="Basic and acidic residues" evidence="1">
    <location>
        <begin position="161"/>
        <end position="179"/>
    </location>
</feature>
<evidence type="ECO:0000313" key="2">
    <source>
        <dbReference type="EMBL" id="AXG67034.1"/>
    </source>
</evidence>
<dbReference type="EMBL" id="MH460461">
    <property type="protein sequence ID" value="AXG67034.1"/>
    <property type="molecule type" value="Genomic_DNA"/>
</dbReference>